<accession>A0A371GRK6</accession>
<organism evidence="1 2">
    <name type="scientific">Mucuna pruriens</name>
    <name type="common">Velvet bean</name>
    <name type="synonym">Dolichos pruriens</name>
    <dbReference type="NCBI Taxonomy" id="157652"/>
    <lineage>
        <taxon>Eukaryota</taxon>
        <taxon>Viridiplantae</taxon>
        <taxon>Streptophyta</taxon>
        <taxon>Embryophyta</taxon>
        <taxon>Tracheophyta</taxon>
        <taxon>Spermatophyta</taxon>
        <taxon>Magnoliopsida</taxon>
        <taxon>eudicotyledons</taxon>
        <taxon>Gunneridae</taxon>
        <taxon>Pentapetalae</taxon>
        <taxon>rosids</taxon>
        <taxon>fabids</taxon>
        <taxon>Fabales</taxon>
        <taxon>Fabaceae</taxon>
        <taxon>Papilionoideae</taxon>
        <taxon>50 kb inversion clade</taxon>
        <taxon>NPAAA clade</taxon>
        <taxon>indigoferoid/millettioid clade</taxon>
        <taxon>Phaseoleae</taxon>
        <taxon>Mucuna</taxon>
    </lineage>
</organism>
<keyword evidence="2" id="KW-1185">Reference proteome</keyword>
<dbReference type="CDD" id="cd09272">
    <property type="entry name" value="RNase_HI_RT_Ty1"/>
    <property type="match status" value="1"/>
</dbReference>
<dbReference type="AlphaFoldDB" id="A0A371GRK6"/>
<name>A0A371GRK6_MUCPR</name>
<gene>
    <name evidence="1" type="ORF">CR513_24576</name>
</gene>
<dbReference type="PANTHER" id="PTHR11439">
    <property type="entry name" value="GAG-POL-RELATED RETROTRANSPOSON"/>
    <property type="match status" value="1"/>
</dbReference>
<comment type="caution">
    <text evidence="1">The sequence shown here is derived from an EMBL/GenBank/DDBJ whole genome shotgun (WGS) entry which is preliminary data.</text>
</comment>
<dbReference type="PANTHER" id="PTHR11439:SF503">
    <property type="entry name" value="CYSTEINE-RICH RLK (RECEPTOR-LIKE PROTEIN KINASE) 8"/>
    <property type="match status" value="1"/>
</dbReference>
<dbReference type="OrthoDB" id="413760at2759"/>
<evidence type="ECO:0000313" key="1">
    <source>
        <dbReference type="EMBL" id="RDX93198.1"/>
    </source>
</evidence>
<evidence type="ECO:0000313" key="2">
    <source>
        <dbReference type="Proteomes" id="UP000257109"/>
    </source>
</evidence>
<dbReference type="STRING" id="157652.A0A371GRK6"/>
<sequence>MRFFFVRENMQRKSLKNFNLINAKRLIKEDGVDKFDETHFKSLIGCLMYLTSTRSNILFLVSLLSRFMHCVSELHLKATREMSIMESSIARYKTLNYQDFLVVIWQVAWMIQRILQDTISMSLRKQEVVAHSTAKAEFVATIVVVANLGLKQKKFVDNQIIISISYNSMFYRKTKHFNVKLLYLREVQENGDISLIYCKTEYQAADMLTKFFSLSRFEFLRKKLGICSLQSKEEF</sequence>
<dbReference type="EMBL" id="QJKJ01004676">
    <property type="protein sequence ID" value="RDX93198.1"/>
    <property type="molecule type" value="Genomic_DNA"/>
</dbReference>
<evidence type="ECO:0008006" key="3">
    <source>
        <dbReference type="Google" id="ProtNLM"/>
    </source>
</evidence>
<dbReference type="Proteomes" id="UP000257109">
    <property type="component" value="Unassembled WGS sequence"/>
</dbReference>
<proteinExistence type="predicted"/>
<protein>
    <recommendedName>
        <fullName evidence="3">Copia protein</fullName>
    </recommendedName>
</protein>
<feature type="non-terminal residue" evidence="1">
    <location>
        <position position="1"/>
    </location>
</feature>
<reference evidence="1" key="1">
    <citation type="submission" date="2018-05" db="EMBL/GenBank/DDBJ databases">
        <title>Draft genome of Mucuna pruriens seed.</title>
        <authorList>
            <person name="Nnadi N.E."/>
            <person name="Vos R."/>
            <person name="Hasami M.H."/>
            <person name="Devisetty U.K."/>
            <person name="Aguiy J.C."/>
        </authorList>
    </citation>
    <scope>NUCLEOTIDE SEQUENCE [LARGE SCALE GENOMIC DNA]</scope>
    <source>
        <strain evidence="1">JCA_2017</strain>
    </source>
</reference>